<dbReference type="Proteomes" id="UP001177212">
    <property type="component" value="Unassembled WGS sequence"/>
</dbReference>
<dbReference type="InterPro" id="IPR029063">
    <property type="entry name" value="SAM-dependent_MTases_sf"/>
</dbReference>
<evidence type="ECO:0000259" key="1">
    <source>
        <dbReference type="Pfam" id="PF08241"/>
    </source>
</evidence>
<dbReference type="InterPro" id="IPR013216">
    <property type="entry name" value="Methyltransf_11"/>
</dbReference>
<keyword evidence="2" id="KW-0489">Methyltransferase</keyword>
<dbReference type="CDD" id="cd02440">
    <property type="entry name" value="AdoMet_MTases"/>
    <property type="match status" value="1"/>
</dbReference>
<dbReference type="SUPFAM" id="SSF53335">
    <property type="entry name" value="S-adenosyl-L-methionine-dependent methyltransferases"/>
    <property type="match status" value="1"/>
</dbReference>
<dbReference type="GO" id="GO:0008168">
    <property type="term" value="F:methyltransferase activity"/>
    <property type="evidence" value="ECO:0007669"/>
    <property type="project" value="UniProtKB-KW"/>
</dbReference>
<sequence length="309" mass="35589">MHWDHYWDLTKALSSFGDANTALGYPEEVLNFWDEVVLEKGEGAVYLDLATGKGALAIWLQCLLKRKKISGSVYGCDLANIDELKITSDVDEINSAINKVKFQFNTSLENLPYPNEYFDILVSQFGFEYSNWSHSLNEAFRVLKKDGEIILMMHHPDSVITNDCKSGLKILNWMLENNILNELENLVALKLQGHIELFQTRNKEVIQKIQSLNISNDEEKLWFADIMSKVSKIMLNIDQTSKTKLNSLQNALRQQIERLLDQTSVAFSEDEIYEKFEAAKLKNMKMSIATFNVNNELFCWQIKISPKEM</sequence>
<dbReference type="EMBL" id="JAUYVT010000008">
    <property type="protein sequence ID" value="MDP2564996.1"/>
    <property type="molecule type" value="Genomic_DNA"/>
</dbReference>
<accession>A0ABT9FET1</accession>
<dbReference type="RefSeq" id="WP_305400571.1">
    <property type="nucleotide sequence ID" value="NZ_JAUYVT010000008.1"/>
</dbReference>
<dbReference type="GO" id="GO:0032259">
    <property type="term" value="P:methylation"/>
    <property type="evidence" value="ECO:0007669"/>
    <property type="project" value="UniProtKB-KW"/>
</dbReference>
<evidence type="ECO:0000313" key="2">
    <source>
        <dbReference type="EMBL" id="MDP2564996.1"/>
    </source>
</evidence>
<gene>
    <name evidence="2" type="ORF">Q8W34_10155</name>
</gene>
<protein>
    <submittedName>
        <fullName evidence="2">Class I SAM-dependent methyltransferase</fullName>
    </submittedName>
</protein>
<dbReference type="Gene3D" id="3.40.50.150">
    <property type="entry name" value="Vaccinia Virus protein VP39"/>
    <property type="match status" value="1"/>
</dbReference>
<proteinExistence type="predicted"/>
<reference evidence="2" key="1">
    <citation type="submission" date="2023-07" db="EMBL/GenBank/DDBJ databases">
        <title>Genome content predicts the carbon catabolic preferences of heterotrophic bacteria.</title>
        <authorList>
            <person name="Gralka M."/>
        </authorList>
    </citation>
    <scope>NUCLEOTIDE SEQUENCE</scope>
    <source>
        <strain evidence="2">4G09</strain>
    </source>
</reference>
<evidence type="ECO:0000313" key="3">
    <source>
        <dbReference type="Proteomes" id="UP001177212"/>
    </source>
</evidence>
<comment type="caution">
    <text evidence="2">The sequence shown here is derived from an EMBL/GenBank/DDBJ whole genome shotgun (WGS) entry which is preliminary data.</text>
</comment>
<keyword evidence="2" id="KW-0808">Transferase</keyword>
<organism evidence="2 3">
    <name type="scientific">Pseudoalteromonas marina</name>
    <dbReference type="NCBI Taxonomy" id="267375"/>
    <lineage>
        <taxon>Bacteria</taxon>
        <taxon>Pseudomonadati</taxon>
        <taxon>Pseudomonadota</taxon>
        <taxon>Gammaproteobacteria</taxon>
        <taxon>Alteromonadales</taxon>
        <taxon>Pseudoalteromonadaceae</taxon>
        <taxon>Pseudoalteromonas</taxon>
    </lineage>
</organism>
<dbReference type="Pfam" id="PF08241">
    <property type="entry name" value="Methyltransf_11"/>
    <property type="match status" value="1"/>
</dbReference>
<name>A0ABT9FET1_9GAMM</name>
<keyword evidence="3" id="KW-1185">Reference proteome</keyword>
<feature type="domain" description="Methyltransferase type 11" evidence="1">
    <location>
        <begin position="47"/>
        <end position="151"/>
    </location>
</feature>